<evidence type="ECO:0000256" key="12">
    <source>
        <dbReference type="RuleBase" id="RU000461"/>
    </source>
</evidence>
<protein>
    <recommendedName>
        <fullName evidence="14">Cytochrome P450 81E8-like</fullName>
    </recommendedName>
</protein>
<comment type="cofactor">
    <cofactor evidence="11">
        <name>heme</name>
        <dbReference type="ChEBI" id="CHEBI:30413"/>
    </cofactor>
</comment>
<comment type="subcellular location">
    <subcellularLocation>
        <location evidence="1">Membrane</location>
        <topology evidence="1">Single-pass membrane protein</topology>
    </subcellularLocation>
</comment>
<dbReference type="InterPro" id="IPR002401">
    <property type="entry name" value="Cyt_P450_E_grp-I"/>
</dbReference>
<feature type="binding site" description="axial binding residue" evidence="11">
    <location>
        <position position="434"/>
    </location>
    <ligand>
        <name>heme</name>
        <dbReference type="ChEBI" id="CHEBI:30413"/>
    </ligand>
    <ligandPart>
        <name>Fe</name>
        <dbReference type="ChEBI" id="CHEBI:18248"/>
    </ligandPart>
</feature>
<evidence type="ECO:0008006" key="14">
    <source>
        <dbReference type="Google" id="ProtNLM"/>
    </source>
</evidence>
<dbReference type="EnsemblPlants" id="MELO3C019221.2.1">
    <property type="protein sequence ID" value="MELO3C019221.2.1"/>
    <property type="gene ID" value="MELO3C019221.2"/>
</dbReference>
<dbReference type="InterPro" id="IPR001128">
    <property type="entry name" value="Cyt_P450"/>
</dbReference>
<dbReference type="InterPro" id="IPR050651">
    <property type="entry name" value="Plant_Cytochrome_P450_Monoox"/>
</dbReference>
<dbReference type="CDD" id="cd20653">
    <property type="entry name" value="CYP81"/>
    <property type="match status" value="1"/>
</dbReference>
<dbReference type="InterPro" id="IPR017972">
    <property type="entry name" value="Cyt_P450_CS"/>
</dbReference>
<evidence type="ECO:0000256" key="2">
    <source>
        <dbReference type="ARBA" id="ARBA00010617"/>
    </source>
</evidence>
<gene>
    <name evidence="13" type="primary">103495924</name>
</gene>
<dbReference type="SUPFAM" id="SSF48264">
    <property type="entry name" value="Cytochrome P450"/>
    <property type="match status" value="1"/>
</dbReference>
<accession>A0A9I9DJE9</accession>
<keyword evidence="6" id="KW-1133">Transmembrane helix</keyword>
<evidence type="ECO:0000256" key="6">
    <source>
        <dbReference type="ARBA" id="ARBA00022989"/>
    </source>
</evidence>
<evidence type="ECO:0000256" key="4">
    <source>
        <dbReference type="ARBA" id="ARBA00022692"/>
    </source>
</evidence>
<keyword evidence="10" id="KW-0472">Membrane</keyword>
<dbReference type="eggNOG" id="KOG0156">
    <property type="taxonomic scope" value="Eukaryota"/>
</dbReference>
<evidence type="ECO:0000256" key="3">
    <source>
        <dbReference type="ARBA" id="ARBA00022617"/>
    </source>
</evidence>
<dbReference type="PRINTS" id="PR00385">
    <property type="entry name" value="P450"/>
</dbReference>
<keyword evidence="7 12" id="KW-0560">Oxidoreductase</keyword>
<dbReference type="Gene3D" id="1.10.630.10">
    <property type="entry name" value="Cytochrome P450"/>
    <property type="match status" value="1"/>
</dbReference>
<keyword evidence="5 11" id="KW-0479">Metal-binding</keyword>
<dbReference type="Pfam" id="PF00067">
    <property type="entry name" value="p450"/>
    <property type="match status" value="1"/>
</dbReference>
<evidence type="ECO:0000313" key="13">
    <source>
        <dbReference type="EnsemblPlants" id="MELO3C019221.2.1"/>
    </source>
</evidence>
<evidence type="ECO:0000256" key="11">
    <source>
        <dbReference type="PIRSR" id="PIRSR602401-1"/>
    </source>
</evidence>
<proteinExistence type="inferred from homology"/>
<keyword evidence="3 11" id="KW-0349">Heme</keyword>
<name>A0A9I9DJE9_CUCME</name>
<keyword evidence="8 11" id="KW-0408">Iron</keyword>
<comment type="similarity">
    <text evidence="2 12">Belongs to the cytochrome P450 family.</text>
</comment>
<keyword evidence="9 12" id="KW-0503">Monooxygenase</keyword>
<organism evidence="13">
    <name type="scientific">Cucumis melo</name>
    <name type="common">Muskmelon</name>
    <dbReference type="NCBI Taxonomy" id="3656"/>
    <lineage>
        <taxon>Eukaryota</taxon>
        <taxon>Viridiplantae</taxon>
        <taxon>Streptophyta</taxon>
        <taxon>Embryophyta</taxon>
        <taxon>Tracheophyta</taxon>
        <taxon>Spermatophyta</taxon>
        <taxon>Magnoliopsida</taxon>
        <taxon>eudicotyledons</taxon>
        <taxon>Gunneridae</taxon>
        <taxon>Pentapetalae</taxon>
        <taxon>rosids</taxon>
        <taxon>fabids</taxon>
        <taxon>Cucurbitales</taxon>
        <taxon>Cucurbitaceae</taxon>
        <taxon>Benincaseae</taxon>
        <taxon>Cucumis</taxon>
    </lineage>
</organism>
<evidence type="ECO:0000256" key="7">
    <source>
        <dbReference type="ARBA" id="ARBA00023002"/>
    </source>
</evidence>
<keyword evidence="4" id="KW-0812">Transmembrane</keyword>
<dbReference type="PANTHER" id="PTHR47947:SF62">
    <property type="entry name" value="CYTOCHROME P450, FAMILY 81, SUBFAMILY D, POLYPEPTIDE 5"/>
    <property type="match status" value="1"/>
</dbReference>
<dbReference type="InterPro" id="IPR036396">
    <property type="entry name" value="Cyt_P450_sf"/>
</dbReference>
<evidence type="ECO:0000256" key="9">
    <source>
        <dbReference type="ARBA" id="ARBA00023033"/>
    </source>
</evidence>
<evidence type="ECO:0000256" key="10">
    <source>
        <dbReference type="ARBA" id="ARBA00023136"/>
    </source>
</evidence>
<evidence type="ECO:0000256" key="1">
    <source>
        <dbReference type="ARBA" id="ARBA00004167"/>
    </source>
</evidence>
<evidence type="ECO:0000256" key="8">
    <source>
        <dbReference type="ARBA" id="ARBA00023004"/>
    </source>
</evidence>
<evidence type="ECO:0000256" key="5">
    <source>
        <dbReference type="ARBA" id="ARBA00022723"/>
    </source>
</evidence>
<dbReference type="RefSeq" id="XP_008455824.2">
    <property type="nucleotide sequence ID" value="XM_008457602.3"/>
</dbReference>
<dbReference type="PROSITE" id="PS00086">
    <property type="entry name" value="CYTOCHROME_P450"/>
    <property type="match status" value="1"/>
</dbReference>
<reference evidence="13" key="1">
    <citation type="submission" date="2023-03" db="UniProtKB">
        <authorList>
            <consortium name="EnsemblPlants"/>
        </authorList>
    </citation>
    <scope>IDENTIFICATION</scope>
</reference>
<dbReference type="PRINTS" id="PR00463">
    <property type="entry name" value="EP450I"/>
</dbReference>
<dbReference type="PANTHER" id="PTHR47947">
    <property type="entry name" value="CYTOCHROME P450 82C3-RELATED"/>
    <property type="match status" value="1"/>
</dbReference>
<sequence length="504" mass="57116">MDILLLSISFFLLSVVFAFKFLLRPRWLNLPPTPLFWLPLIGHLHLLKHPVHQTLQNLSQKYGHVFSLRFGSRLVVVVSSPSAVQECFTKNDIILANRPLLESGKYLGYNHSSIGLSPYGEQWRNLRRIGSLEVFSTKRLNMFLGIREDEVKRLLRKLCGNHCKLEDDEFRVVEIGPLLKDLTLNIVMRMVSGKMFYEEDSNKFREIVTQIMEHAGASNPGDFIPLWNWIDPTGFMKKVKKLGKTSDEFLQQLIDGIRNQNDGGNTMIHHLLTLQNVEPEFYNDHAFKAIIQDILLAGIDTSAVTLQWALSHLLNNPIVLEKAKAEIDSYIGQERMVNEADLSSLSYLQGIISETLRLSPAGPLLVPHCSSEDCKIGGYDVPRNTIVLINAWAIHRDPNLWEDASSFKPERHVNAAGFENSYKLLPFGMGRRACPGMAMAQRVIGLTLASLVQCFEWKRMSDLLVDMREGEGLTMPKVEPLVAKCRPCFIMEAVLSEKNGHIII</sequence>